<feature type="binding site" description="axial binding residue" evidence="8">
    <location>
        <position position="372"/>
    </location>
    <ligand>
        <name>heme</name>
        <dbReference type="ChEBI" id="CHEBI:30413"/>
    </ligand>
    <ligandPart>
        <name>Fe</name>
        <dbReference type="ChEBI" id="CHEBI:18248"/>
    </ligandPart>
</feature>
<evidence type="ECO:0000256" key="9">
    <source>
        <dbReference type="RuleBase" id="RU000461"/>
    </source>
</evidence>
<dbReference type="GO" id="GO:0020037">
    <property type="term" value="F:heme binding"/>
    <property type="evidence" value="ECO:0007669"/>
    <property type="project" value="InterPro"/>
</dbReference>
<evidence type="ECO:0000256" key="1">
    <source>
        <dbReference type="ARBA" id="ARBA00001971"/>
    </source>
</evidence>
<keyword evidence="11" id="KW-1185">Reference proteome</keyword>
<dbReference type="InterPro" id="IPR036396">
    <property type="entry name" value="Cyt_P450_sf"/>
</dbReference>
<dbReference type="PRINTS" id="PR00385">
    <property type="entry name" value="P450"/>
</dbReference>
<protein>
    <submittedName>
        <fullName evidence="10">Putative cytochrome P450 49a1</fullName>
    </submittedName>
</protein>
<reference evidence="10" key="1">
    <citation type="submission" date="2020-07" db="EMBL/GenBank/DDBJ databases">
        <title>The High-quality genome of the commercially important snow crab, Chionoecetes opilio.</title>
        <authorList>
            <person name="Jeong J.-H."/>
            <person name="Ryu S."/>
        </authorList>
    </citation>
    <scope>NUCLEOTIDE SEQUENCE</scope>
    <source>
        <strain evidence="10">MADBK_172401_WGS</strain>
        <tissue evidence="10">Digestive gland</tissue>
    </source>
</reference>
<keyword evidence="6 8" id="KW-0408">Iron</keyword>
<organism evidence="10 11">
    <name type="scientific">Chionoecetes opilio</name>
    <name type="common">Atlantic snow crab</name>
    <name type="synonym">Cancer opilio</name>
    <dbReference type="NCBI Taxonomy" id="41210"/>
    <lineage>
        <taxon>Eukaryota</taxon>
        <taxon>Metazoa</taxon>
        <taxon>Ecdysozoa</taxon>
        <taxon>Arthropoda</taxon>
        <taxon>Crustacea</taxon>
        <taxon>Multicrustacea</taxon>
        <taxon>Malacostraca</taxon>
        <taxon>Eumalacostraca</taxon>
        <taxon>Eucarida</taxon>
        <taxon>Decapoda</taxon>
        <taxon>Pleocyemata</taxon>
        <taxon>Brachyura</taxon>
        <taxon>Eubrachyura</taxon>
        <taxon>Majoidea</taxon>
        <taxon>Majidae</taxon>
        <taxon>Chionoecetes</taxon>
    </lineage>
</organism>
<dbReference type="AlphaFoldDB" id="A0A8J4YFK3"/>
<keyword evidence="3 8" id="KW-0349">Heme</keyword>
<evidence type="ECO:0000256" key="6">
    <source>
        <dbReference type="ARBA" id="ARBA00023004"/>
    </source>
</evidence>
<evidence type="ECO:0000256" key="5">
    <source>
        <dbReference type="ARBA" id="ARBA00023002"/>
    </source>
</evidence>
<keyword evidence="7 9" id="KW-0503">Monooxygenase</keyword>
<dbReference type="InterPro" id="IPR050479">
    <property type="entry name" value="CYP11_CYP27_families"/>
</dbReference>
<evidence type="ECO:0000256" key="8">
    <source>
        <dbReference type="PIRSR" id="PIRSR602401-1"/>
    </source>
</evidence>
<dbReference type="GO" id="GO:0016705">
    <property type="term" value="F:oxidoreductase activity, acting on paired donors, with incorporation or reduction of molecular oxygen"/>
    <property type="evidence" value="ECO:0007669"/>
    <property type="project" value="InterPro"/>
</dbReference>
<evidence type="ECO:0000313" key="11">
    <source>
        <dbReference type="Proteomes" id="UP000770661"/>
    </source>
</evidence>
<accession>A0A8J4YFK3</accession>
<gene>
    <name evidence="10" type="primary">Cyp49a1_3</name>
    <name evidence="10" type="ORF">GWK47_045349</name>
</gene>
<evidence type="ECO:0000256" key="2">
    <source>
        <dbReference type="ARBA" id="ARBA00010617"/>
    </source>
</evidence>
<evidence type="ECO:0000313" key="10">
    <source>
        <dbReference type="EMBL" id="KAG0721974.1"/>
    </source>
</evidence>
<dbReference type="GO" id="GO:0005506">
    <property type="term" value="F:iron ion binding"/>
    <property type="evidence" value="ECO:0007669"/>
    <property type="project" value="InterPro"/>
</dbReference>
<dbReference type="EMBL" id="JACEEZ010010205">
    <property type="protein sequence ID" value="KAG0721974.1"/>
    <property type="molecule type" value="Genomic_DNA"/>
</dbReference>
<evidence type="ECO:0000256" key="3">
    <source>
        <dbReference type="ARBA" id="ARBA00022617"/>
    </source>
</evidence>
<dbReference type="OrthoDB" id="3945418at2759"/>
<evidence type="ECO:0000256" key="7">
    <source>
        <dbReference type="ARBA" id="ARBA00023033"/>
    </source>
</evidence>
<name>A0A8J4YFK3_CHIOP</name>
<dbReference type="Proteomes" id="UP000770661">
    <property type="component" value="Unassembled WGS sequence"/>
</dbReference>
<dbReference type="SUPFAM" id="SSF48264">
    <property type="entry name" value="Cytochrome P450"/>
    <property type="match status" value="1"/>
</dbReference>
<dbReference type="Gene3D" id="1.10.630.10">
    <property type="entry name" value="Cytochrome P450"/>
    <property type="match status" value="2"/>
</dbReference>
<dbReference type="PANTHER" id="PTHR24279:SF120">
    <property type="entry name" value="CYTOCHROME P450"/>
    <property type="match status" value="1"/>
</dbReference>
<dbReference type="PANTHER" id="PTHR24279">
    <property type="entry name" value="CYTOCHROME P450"/>
    <property type="match status" value="1"/>
</dbReference>
<keyword evidence="5 9" id="KW-0560">Oxidoreductase</keyword>
<dbReference type="PRINTS" id="PR00463">
    <property type="entry name" value="EP450I"/>
</dbReference>
<dbReference type="GO" id="GO:0004497">
    <property type="term" value="F:monooxygenase activity"/>
    <property type="evidence" value="ECO:0007669"/>
    <property type="project" value="UniProtKB-KW"/>
</dbReference>
<dbReference type="InterPro" id="IPR001128">
    <property type="entry name" value="Cyt_P450"/>
</dbReference>
<comment type="similarity">
    <text evidence="2 9">Belongs to the cytochrome P450 family.</text>
</comment>
<comment type="cofactor">
    <cofactor evidence="1 8">
        <name>heme</name>
        <dbReference type="ChEBI" id="CHEBI:30413"/>
    </cofactor>
</comment>
<dbReference type="PROSITE" id="PS00086">
    <property type="entry name" value="CYTOCHROME_P450"/>
    <property type="match status" value="1"/>
</dbReference>
<proteinExistence type="inferred from homology"/>
<dbReference type="InterPro" id="IPR002401">
    <property type="entry name" value="Cyt_P450_E_grp-I"/>
</dbReference>
<sequence length="426" mass="48923">MTHGFYNNPIISTWSSDFDKDKTHIYFKKLFHKYGSVLRVKFPGQPTLVMLSQPEHVKTILQSSMDNPVRLPMESLKKARYQDAYYDKKAGVVGENGPEWSRVASILRPKVLRPDNVHQYLPQVDQVALDFLHRRLRETPADPGVCLISLNQRLGCLDPSLPTGSGPEHVIAAARDFMTAIKECETGSKLWKLYPTKMFKQLQKSMDMLKETCNGVLEEIESKMQTKLEENPGARLTMVEQLLSQRDLSRKDVITFMIDLIPGGTDTVSNNRSTMADMAAVILYLLAKNPDAQRSLQKELDRVLGDGAAPLTPHHLNQFSYLKAVVKEANRMDENEFEHHEQFLPERWLRHRPYGTIHPCASLPFSFGTRMCIGRRIAEQEIYTLVARMLHRYNVEWKHGELERPLKYVFSPAGPLKFTFIDRQIK</sequence>
<comment type="caution">
    <text evidence="10">The sequence shown here is derived from an EMBL/GenBank/DDBJ whole genome shotgun (WGS) entry which is preliminary data.</text>
</comment>
<keyword evidence="4 8" id="KW-0479">Metal-binding</keyword>
<evidence type="ECO:0000256" key="4">
    <source>
        <dbReference type="ARBA" id="ARBA00022723"/>
    </source>
</evidence>
<dbReference type="InterPro" id="IPR017972">
    <property type="entry name" value="Cyt_P450_CS"/>
</dbReference>
<dbReference type="Pfam" id="PF00067">
    <property type="entry name" value="p450"/>
    <property type="match status" value="3"/>
</dbReference>